<evidence type="ECO:0000256" key="1">
    <source>
        <dbReference type="SAM" id="MobiDB-lite"/>
    </source>
</evidence>
<feature type="region of interest" description="Disordered" evidence="1">
    <location>
        <begin position="30"/>
        <end position="54"/>
    </location>
</feature>
<proteinExistence type="predicted"/>
<reference evidence="2" key="2">
    <citation type="journal article" date="2015" name="Data Brief">
        <title>Shoot transcriptome of the giant reed, Arundo donax.</title>
        <authorList>
            <person name="Barrero R.A."/>
            <person name="Guerrero F.D."/>
            <person name="Moolhuijzen P."/>
            <person name="Goolsby J.A."/>
            <person name="Tidwell J."/>
            <person name="Bellgard S.E."/>
            <person name="Bellgard M.I."/>
        </authorList>
    </citation>
    <scope>NUCLEOTIDE SEQUENCE</scope>
    <source>
        <tissue evidence="2">Shoot tissue taken approximately 20 cm above the soil surface</tissue>
    </source>
</reference>
<dbReference type="AlphaFoldDB" id="A0A0A8ZIV3"/>
<organism evidence="2">
    <name type="scientific">Arundo donax</name>
    <name type="common">Giant reed</name>
    <name type="synonym">Donax arundinaceus</name>
    <dbReference type="NCBI Taxonomy" id="35708"/>
    <lineage>
        <taxon>Eukaryota</taxon>
        <taxon>Viridiplantae</taxon>
        <taxon>Streptophyta</taxon>
        <taxon>Embryophyta</taxon>
        <taxon>Tracheophyta</taxon>
        <taxon>Spermatophyta</taxon>
        <taxon>Magnoliopsida</taxon>
        <taxon>Liliopsida</taxon>
        <taxon>Poales</taxon>
        <taxon>Poaceae</taxon>
        <taxon>PACMAD clade</taxon>
        <taxon>Arundinoideae</taxon>
        <taxon>Arundineae</taxon>
        <taxon>Arundo</taxon>
    </lineage>
</organism>
<sequence length="69" mass="7300">MAAFRRESMCWSEDSFSPSNLAANGVVSVPTSRRASKSVSSSAAPASEAESMSFGGGSTRLFVLFFPFL</sequence>
<protein>
    <submittedName>
        <fullName evidence="2">Uncharacterized protein</fullName>
    </submittedName>
</protein>
<reference evidence="2" key="1">
    <citation type="submission" date="2014-09" db="EMBL/GenBank/DDBJ databases">
        <authorList>
            <person name="Magalhaes I.L.F."/>
            <person name="Oliveira U."/>
            <person name="Santos F.R."/>
            <person name="Vidigal T.H.D.A."/>
            <person name="Brescovit A.D."/>
            <person name="Santos A.J."/>
        </authorList>
    </citation>
    <scope>NUCLEOTIDE SEQUENCE</scope>
    <source>
        <tissue evidence="2">Shoot tissue taken approximately 20 cm above the soil surface</tissue>
    </source>
</reference>
<feature type="compositionally biased region" description="Low complexity" evidence="1">
    <location>
        <begin position="37"/>
        <end position="53"/>
    </location>
</feature>
<accession>A0A0A8ZIV3</accession>
<evidence type="ECO:0000313" key="2">
    <source>
        <dbReference type="EMBL" id="JAD38741.1"/>
    </source>
</evidence>
<dbReference type="EMBL" id="GBRH01259154">
    <property type="protein sequence ID" value="JAD38741.1"/>
    <property type="molecule type" value="Transcribed_RNA"/>
</dbReference>
<name>A0A0A8ZIV3_ARUDO</name>